<dbReference type="PROSITE" id="PS50021">
    <property type="entry name" value="CH"/>
    <property type="match status" value="1"/>
</dbReference>
<sequence>MNSDLDDVFRWIDDHEISRQKKNLHRDFADAVPLAEILKKHYPKLVQLHNYSSGSALAQKIINWETLNRKVLNKLKINLTYAEQEQLAKAVPGAVERLLHKIKQKVEKQTKEKAEENDEQVYFLEGVTNSESLEGVLDIKIKAGSRTSSQKMLPAEIYQKMELDLAQKDEEINSLVQQVTHLTNLLKLKEDRIIDLTNQLQSMANGDGDRASPRTRFFGKIF</sequence>
<proteinExistence type="predicted"/>
<dbReference type="Pfam" id="PF06294">
    <property type="entry name" value="CH_2"/>
    <property type="match status" value="1"/>
</dbReference>
<accession>A0A9N9QD01</accession>
<dbReference type="PANTHER" id="PTHR12509:SF9">
    <property type="entry name" value="SPERM FLAGELLAR PROTEIN 1 ISOFORM X1"/>
    <property type="match status" value="1"/>
</dbReference>
<reference evidence="2" key="1">
    <citation type="submission" date="2022-01" db="EMBL/GenBank/DDBJ databases">
        <authorList>
            <person name="King R."/>
        </authorList>
    </citation>
    <scope>NUCLEOTIDE SEQUENCE</scope>
</reference>
<evidence type="ECO:0000313" key="2">
    <source>
        <dbReference type="EMBL" id="CAG9765321.1"/>
    </source>
</evidence>
<dbReference type="FunFam" id="1.10.418.10:FF:000059">
    <property type="entry name" value="RIKEN cDNA 6430531B16 gene"/>
    <property type="match status" value="1"/>
</dbReference>
<dbReference type="GO" id="GO:0005930">
    <property type="term" value="C:axoneme"/>
    <property type="evidence" value="ECO:0007669"/>
    <property type="project" value="TreeGrafter"/>
</dbReference>
<dbReference type="PANTHER" id="PTHR12509">
    <property type="entry name" value="SPERMATOGENESIS-ASSOCIATED 4-RELATED"/>
    <property type="match status" value="1"/>
</dbReference>
<dbReference type="Gene3D" id="1.10.418.10">
    <property type="entry name" value="Calponin-like domain"/>
    <property type="match status" value="1"/>
</dbReference>
<dbReference type="InterPro" id="IPR036872">
    <property type="entry name" value="CH_dom_sf"/>
</dbReference>
<keyword evidence="3" id="KW-1185">Reference proteome</keyword>
<protein>
    <recommendedName>
        <fullName evidence="1">Calponin-homology (CH) domain-containing protein</fullName>
    </recommendedName>
</protein>
<dbReference type="SUPFAM" id="SSF47576">
    <property type="entry name" value="Calponin-homology domain, CH-domain"/>
    <property type="match status" value="1"/>
</dbReference>
<name>A0A9N9QD01_9CUCU</name>
<dbReference type="InterPro" id="IPR001715">
    <property type="entry name" value="CH_dom"/>
</dbReference>
<dbReference type="GO" id="GO:0051493">
    <property type="term" value="P:regulation of cytoskeleton organization"/>
    <property type="evidence" value="ECO:0007669"/>
    <property type="project" value="TreeGrafter"/>
</dbReference>
<dbReference type="Proteomes" id="UP001152799">
    <property type="component" value="Chromosome 2"/>
</dbReference>
<dbReference type="EMBL" id="OU892278">
    <property type="protein sequence ID" value="CAG9765321.1"/>
    <property type="molecule type" value="Genomic_DNA"/>
</dbReference>
<organism evidence="2 3">
    <name type="scientific">Ceutorhynchus assimilis</name>
    <name type="common">cabbage seed weevil</name>
    <dbReference type="NCBI Taxonomy" id="467358"/>
    <lineage>
        <taxon>Eukaryota</taxon>
        <taxon>Metazoa</taxon>
        <taxon>Ecdysozoa</taxon>
        <taxon>Arthropoda</taxon>
        <taxon>Hexapoda</taxon>
        <taxon>Insecta</taxon>
        <taxon>Pterygota</taxon>
        <taxon>Neoptera</taxon>
        <taxon>Endopterygota</taxon>
        <taxon>Coleoptera</taxon>
        <taxon>Polyphaga</taxon>
        <taxon>Cucujiformia</taxon>
        <taxon>Curculionidae</taxon>
        <taxon>Ceutorhynchinae</taxon>
        <taxon>Ceutorhynchus</taxon>
    </lineage>
</organism>
<dbReference type="InterPro" id="IPR010441">
    <property type="entry name" value="CH_2"/>
</dbReference>
<gene>
    <name evidence="2" type="ORF">CEUTPL_LOCUS5930</name>
</gene>
<dbReference type="GO" id="GO:0008017">
    <property type="term" value="F:microtubule binding"/>
    <property type="evidence" value="ECO:0007669"/>
    <property type="project" value="TreeGrafter"/>
</dbReference>
<evidence type="ECO:0000313" key="3">
    <source>
        <dbReference type="Proteomes" id="UP001152799"/>
    </source>
</evidence>
<dbReference type="InterPro" id="IPR052111">
    <property type="entry name" value="Spermatogenesis_Ciliary_MAP"/>
</dbReference>
<dbReference type="OrthoDB" id="193300at2759"/>
<dbReference type="AlphaFoldDB" id="A0A9N9QD01"/>
<feature type="domain" description="Calponin-homology (CH)" evidence="1">
    <location>
        <begin position="2"/>
        <end position="107"/>
    </location>
</feature>
<evidence type="ECO:0000259" key="1">
    <source>
        <dbReference type="PROSITE" id="PS50021"/>
    </source>
</evidence>